<sequence length="219" mass="24589">MSTKERFDGVTAEQVMLLALIGLSAVFLIEPIVQDYPADARVFPQMMAGVVFVGCVLLLIQDYLPGPLRTFVAEDMSVTTADDSILDDQEETVEEEETTTEERPPRLGEEYGYGVNDTVFMVVMSVLYLAAGWAAGFLFVTLPFVWAYTTWFRIRWYVGLGLAVFATAIVWFFMEFLILPFDQGEIFDFSPFLPFVLEALWFVSPELAGSVAAVRARVI</sequence>
<dbReference type="EMBL" id="JBHSXQ010000004">
    <property type="protein sequence ID" value="MFC6906448.1"/>
    <property type="molecule type" value="Genomic_DNA"/>
</dbReference>
<evidence type="ECO:0000313" key="4">
    <source>
        <dbReference type="EMBL" id="MFC6906448.1"/>
    </source>
</evidence>
<keyword evidence="2" id="KW-1133">Transmembrane helix</keyword>
<feature type="transmembrane region" description="Helical" evidence="2">
    <location>
        <begin position="199"/>
        <end position="218"/>
    </location>
</feature>
<feature type="region of interest" description="Disordered" evidence="1">
    <location>
        <begin position="87"/>
        <end position="107"/>
    </location>
</feature>
<feature type="transmembrane region" description="Helical" evidence="2">
    <location>
        <begin position="119"/>
        <end position="145"/>
    </location>
</feature>
<feature type="transmembrane region" description="Helical" evidence="2">
    <location>
        <begin position="42"/>
        <end position="60"/>
    </location>
</feature>
<evidence type="ECO:0000256" key="2">
    <source>
        <dbReference type="SAM" id="Phobius"/>
    </source>
</evidence>
<gene>
    <name evidence="4" type="ORF">ACFQGH_14725</name>
</gene>
<accession>A0ABD5V4F3</accession>
<dbReference type="Pfam" id="PF07331">
    <property type="entry name" value="TctB"/>
    <property type="match status" value="1"/>
</dbReference>
<dbReference type="InterPro" id="IPR009936">
    <property type="entry name" value="DUF1468"/>
</dbReference>
<dbReference type="AlphaFoldDB" id="A0ABD5V4F3"/>
<evidence type="ECO:0000256" key="1">
    <source>
        <dbReference type="SAM" id="MobiDB-lite"/>
    </source>
</evidence>
<comment type="caution">
    <text evidence="4">The sequence shown here is derived from an EMBL/GenBank/DDBJ whole genome shotgun (WGS) entry which is preliminary data.</text>
</comment>
<keyword evidence="5" id="KW-1185">Reference proteome</keyword>
<dbReference type="RefSeq" id="WP_340605019.1">
    <property type="nucleotide sequence ID" value="NZ_JBBMXV010000004.1"/>
</dbReference>
<organism evidence="4 5">
    <name type="scientific">Halalkalicoccus tibetensis</name>
    <dbReference type="NCBI Taxonomy" id="175632"/>
    <lineage>
        <taxon>Archaea</taxon>
        <taxon>Methanobacteriati</taxon>
        <taxon>Methanobacteriota</taxon>
        <taxon>Stenosarchaea group</taxon>
        <taxon>Halobacteria</taxon>
        <taxon>Halobacteriales</taxon>
        <taxon>Halococcaceae</taxon>
        <taxon>Halalkalicoccus</taxon>
    </lineage>
</organism>
<evidence type="ECO:0000259" key="3">
    <source>
        <dbReference type="Pfam" id="PF07331"/>
    </source>
</evidence>
<feature type="domain" description="DUF1468" evidence="3">
    <location>
        <begin position="17"/>
        <end position="176"/>
    </location>
</feature>
<proteinExistence type="predicted"/>
<keyword evidence="2" id="KW-0812">Transmembrane</keyword>
<feature type="transmembrane region" description="Helical" evidence="2">
    <location>
        <begin position="157"/>
        <end position="179"/>
    </location>
</feature>
<evidence type="ECO:0000313" key="5">
    <source>
        <dbReference type="Proteomes" id="UP001596312"/>
    </source>
</evidence>
<reference evidence="4 5" key="1">
    <citation type="journal article" date="2019" name="Int. J. Syst. Evol. Microbiol.">
        <title>The Global Catalogue of Microorganisms (GCM) 10K type strain sequencing project: providing services to taxonomists for standard genome sequencing and annotation.</title>
        <authorList>
            <consortium name="The Broad Institute Genomics Platform"/>
            <consortium name="The Broad Institute Genome Sequencing Center for Infectious Disease"/>
            <person name="Wu L."/>
            <person name="Ma J."/>
        </authorList>
    </citation>
    <scope>NUCLEOTIDE SEQUENCE [LARGE SCALE GENOMIC DNA]</scope>
    <source>
        <strain evidence="4 5">CGMCC 1.3240</strain>
    </source>
</reference>
<keyword evidence="2" id="KW-0472">Membrane</keyword>
<protein>
    <submittedName>
        <fullName evidence="4">Tripartite tricarboxylate transporter TctB family protein</fullName>
    </submittedName>
</protein>
<feature type="transmembrane region" description="Helical" evidence="2">
    <location>
        <begin position="15"/>
        <end position="33"/>
    </location>
</feature>
<dbReference type="Proteomes" id="UP001596312">
    <property type="component" value="Unassembled WGS sequence"/>
</dbReference>
<feature type="compositionally biased region" description="Acidic residues" evidence="1">
    <location>
        <begin position="87"/>
        <end position="99"/>
    </location>
</feature>
<name>A0ABD5V4F3_9EURY</name>